<dbReference type="Pfam" id="PF13432">
    <property type="entry name" value="TPR_16"/>
    <property type="match status" value="3"/>
</dbReference>
<feature type="repeat" description="TPR" evidence="3">
    <location>
        <begin position="979"/>
        <end position="1012"/>
    </location>
</feature>
<dbReference type="GO" id="GO:0055087">
    <property type="term" value="C:Ski complex"/>
    <property type="evidence" value="ECO:0007669"/>
    <property type="project" value="InterPro"/>
</dbReference>
<reference evidence="4 5" key="1">
    <citation type="journal article" date="2019" name="Nat. Ecol. Evol.">
        <title>Megaphylogeny resolves global patterns of mushroom evolution.</title>
        <authorList>
            <person name="Varga T."/>
            <person name="Krizsan K."/>
            <person name="Foldi C."/>
            <person name="Dima B."/>
            <person name="Sanchez-Garcia M."/>
            <person name="Sanchez-Ramirez S."/>
            <person name="Szollosi G.J."/>
            <person name="Szarkandi J.G."/>
            <person name="Papp V."/>
            <person name="Albert L."/>
            <person name="Andreopoulos W."/>
            <person name="Angelini C."/>
            <person name="Antonin V."/>
            <person name="Barry K.W."/>
            <person name="Bougher N.L."/>
            <person name="Buchanan P."/>
            <person name="Buyck B."/>
            <person name="Bense V."/>
            <person name="Catcheside P."/>
            <person name="Chovatia M."/>
            <person name="Cooper J."/>
            <person name="Damon W."/>
            <person name="Desjardin D."/>
            <person name="Finy P."/>
            <person name="Geml J."/>
            <person name="Haridas S."/>
            <person name="Hughes K."/>
            <person name="Justo A."/>
            <person name="Karasinski D."/>
            <person name="Kautmanova I."/>
            <person name="Kiss B."/>
            <person name="Kocsube S."/>
            <person name="Kotiranta H."/>
            <person name="LaButti K.M."/>
            <person name="Lechner B.E."/>
            <person name="Liimatainen K."/>
            <person name="Lipzen A."/>
            <person name="Lukacs Z."/>
            <person name="Mihaltcheva S."/>
            <person name="Morgado L.N."/>
            <person name="Niskanen T."/>
            <person name="Noordeloos M.E."/>
            <person name="Ohm R.A."/>
            <person name="Ortiz-Santana B."/>
            <person name="Ovrebo C."/>
            <person name="Racz N."/>
            <person name="Riley R."/>
            <person name="Savchenko A."/>
            <person name="Shiryaev A."/>
            <person name="Soop K."/>
            <person name="Spirin V."/>
            <person name="Szebenyi C."/>
            <person name="Tomsovsky M."/>
            <person name="Tulloss R.E."/>
            <person name="Uehling J."/>
            <person name="Grigoriev I.V."/>
            <person name="Vagvolgyi C."/>
            <person name="Papp T."/>
            <person name="Martin F.M."/>
            <person name="Miettinen O."/>
            <person name="Hibbett D.S."/>
            <person name="Nagy L.G."/>
        </authorList>
    </citation>
    <scope>NUCLEOTIDE SEQUENCE [LARGE SCALE GENOMIC DNA]</scope>
    <source>
        <strain evidence="4 5">CBS 166.37</strain>
    </source>
</reference>
<dbReference type="InterPro" id="IPR011990">
    <property type="entry name" value="TPR-like_helical_dom_sf"/>
</dbReference>
<feature type="repeat" description="TPR" evidence="3">
    <location>
        <begin position="733"/>
        <end position="766"/>
    </location>
</feature>
<protein>
    <submittedName>
        <fullName evidence="4">Superkiller protein 3</fullName>
    </submittedName>
</protein>
<dbReference type="PANTHER" id="PTHR15704:SF7">
    <property type="entry name" value="SUPERKILLER COMPLEX PROTEIN 3"/>
    <property type="match status" value="1"/>
</dbReference>
<evidence type="ECO:0000256" key="1">
    <source>
        <dbReference type="ARBA" id="ARBA00022737"/>
    </source>
</evidence>
<dbReference type="SMART" id="SM00028">
    <property type="entry name" value="TPR"/>
    <property type="match status" value="13"/>
</dbReference>
<dbReference type="STRING" id="68775.A0A5C3MHB0"/>
<dbReference type="OrthoDB" id="421075at2759"/>
<feature type="repeat" description="TPR" evidence="3">
    <location>
        <begin position="665"/>
        <end position="698"/>
    </location>
</feature>
<gene>
    <name evidence="4" type="ORF">BDQ12DRAFT_730632</name>
</gene>
<keyword evidence="2 3" id="KW-0802">TPR repeat</keyword>
<dbReference type="PROSITE" id="PS50005">
    <property type="entry name" value="TPR"/>
    <property type="match status" value="6"/>
</dbReference>
<dbReference type="InterPro" id="IPR040962">
    <property type="entry name" value="TPR_22"/>
</dbReference>
<dbReference type="EMBL" id="ML213590">
    <property type="protein sequence ID" value="TFK44590.1"/>
    <property type="molecule type" value="Genomic_DNA"/>
</dbReference>
<dbReference type="PROSITE" id="PS50293">
    <property type="entry name" value="TPR_REGION"/>
    <property type="match status" value="1"/>
</dbReference>
<dbReference type="InterPro" id="IPR019734">
    <property type="entry name" value="TPR_rpt"/>
</dbReference>
<evidence type="ECO:0000313" key="4">
    <source>
        <dbReference type="EMBL" id="TFK44590.1"/>
    </source>
</evidence>
<dbReference type="Proteomes" id="UP000308652">
    <property type="component" value="Unassembled WGS sequence"/>
</dbReference>
<dbReference type="PANTHER" id="PTHR15704">
    <property type="entry name" value="SUPERKILLER 3 PROTEIN-RELATED"/>
    <property type="match status" value="1"/>
</dbReference>
<organism evidence="4 5">
    <name type="scientific">Crucibulum laeve</name>
    <dbReference type="NCBI Taxonomy" id="68775"/>
    <lineage>
        <taxon>Eukaryota</taxon>
        <taxon>Fungi</taxon>
        <taxon>Dikarya</taxon>
        <taxon>Basidiomycota</taxon>
        <taxon>Agaricomycotina</taxon>
        <taxon>Agaricomycetes</taxon>
        <taxon>Agaricomycetidae</taxon>
        <taxon>Agaricales</taxon>
        <taxon>Agaricineae</taxon>
        <taxon>Nidulariaceae</taxon>
        <taxon>Crucibulum</taxon>
    </lineage>
</organism>
<keyword evidence="5" id="KW-1185">Reference proteome</keyword>
<evidence type="ECO:0000313" key="5">
    <source>
        <dbReference type="Proteomes" id="UP000308652"/>
    </source>
</evidence>
<keyword evidence="1" id="KW-0677">Repeat</keyword>
<evidence type="ECO:0000256" key="3">
    <source>
        <dbReference type="PROSITE-ProRule" id="PRU00339"/>
    </source>
</evidence>
<proteinExistence type="predicted"/>
<sequence>MSFVKNQLKLARDALGKKDYVAAKKAANQVLDYEGDNYTAHVFLALSLLELGEFDESERIYRKAVELNPDQPLAYQGLSKFYERREHWDRYAESLMSLIDLYARLDDAVKCGEALQKFIDLRRSRGSKFELVEALSLLLPESSIHDVLLSLPPPDPTNPTSTTTFSIQFALQNSLNTLEEIVNLVEAEEEQTLHREVEKRRMRLGAAGPEQLKKEVGKEIWSKSRLPTLYTEILNHPNTSDELRREIDSKLLRFKYRLLHSIPGSVSTDSYKAKTYGELEELVNGAVLLQSRDELAWIIFLENVDSEDIAGYNYRIMKQFIHLFSTSSMASLLKVHLQYIGVLTNEGNDSDEPLVIVDEDPLDVILDVYPAVSDVLLANRILAQLHLDDGDFENAIKISNNALSILAKSEDNNGRELPSTRVGIQAVLATSLVHLFPPKHHTRALAIIDEVLQTSPNNVICIMGRAYILQGAKKWDEAAPLFEKVAITLTDDNLELGLRAKEEYAWCRYQLGDVDNGLAGLKTVCNTWETLDDREFDHARCLWRIGMCYWDIDGHGPEDAYTFFIRSLKINPGYAPAFTSLGLYYLEHSTPPDPTRASKCFQKAFELDPREVIAAQRLAEGFANDREWDLVEVVSRRTIEGEGGLDGGLKSDSVGSSTRYLPTNAWAWKAVGAVESNRRNYTAAIQAFQIALRAEPEDRISWLRLGEAYSNSGKHAAAVKALGRAHELNPEDWLCLFLIGGVKYRMGQFEDAVAVFESILRQRPSETGVLASLAQTHMELGRKELTDGFQMRAENSLVQAIGVGLNMVEQSHGFRSLAWKIIADSTFVLSRRSTFTNRERICRTLMSVVSFLTPSMDDTIREIISVPNLASKTLSGSMVLEIAVLAYDYRLKLASTSQASVGSAWFDTGISLHCWASAQQSDGADKAKIKAVHCLNQALRDEPGNDIFWASLGNVHFSFNAPAAQHAYIKALEIDSKNVTTWSNLGLLYLHHGDLELANETFYRAQVLDPDSALAWVGQALVALANKHDTDAMVLLEHAIGLSSPIAGADYVFASRAFTEYKSNKLHKTATFDSLLPTFFVLDRYCTQRPADAAGLHLLGLVCESLGHLDFGQKLVKQAISILETAYEETEDVTVEKNYTIANSTLGRINLSLGDFVGAIEIFESVLGLLTDSGDDETTITLRVEAYFSTGLAYFMQQDLKAALDMLQAALNAAADTTTLKGHIIVLLSQTMWAIGTEEFKEMAKTHLLECITTDVENLTAINTLAGMGILTDDDNLVDAALSEMLNLPIEQRREMDPDGNVDYLLMQHHFKQGDIDKALATAQHCVFTEPSSNDERNKLASLMLQLGRPQVTTALLSGSPHAPDVRATIPSLNVSAVAVSLEDAVTDQPSTRIALHHAQRAVMLAPYKLQHWQTLAYVKSRKE</sequence>
<dbReference type="Pfam" id="PF18833">
    <property type="entry name" value="TPR_22"/>
    <property type="match status" value="1"/>
</dbReference>
<feature type="repeat" description="TPR" evidence="3">
    <location>
        <begin position="699"/>
        <end position="732"/>
    </location>
</feature>
<accession>A0A5C3MHB0</accession>
<name>A0A5C3MHB0_9AGAR</name>
<dbReference type="SUPFAM" id="SSF48452">
    <property type="entry name" value="TPR-like"/>
    <property type="match status" value="3"/>
</dbReference>
<dbReference type="Gene3D" id="1.25.40.10">
    <property type="entry name" value="Tetratricopeptide repeat domain"/>
    <property type="match status" value="5"/>
</dbReference>
<evidence type="ECO:0000256" key="2">
    <source>
        <dbReference type="ARBA" id="ARBA00022803"/>
    </source>
</evidence>
<dbReference type="GO" id="GO:0006401">
    <property type="term" value="P:RNA catabolic process"/>
    <property type="evidence" value="ECO:0007669"/>
    <property type="project" value="InterPro"/>
</dbReference>
<feature type="repeat" description="TPR" evidence="3">
    <location>
        <begin position="1184"/>
        <end position="1217"/>
    </location>
</feature>
<feature type="repeat" description="TPR" evidence="3">
    <location>
        <begin position="38"/>
        <end position="71"/>
    </location>
</feature>
<dbReference type="InterPro" id="IPR039226">
    <property type="entry name" value="Ski3/TTC37"/>
</dbReference>